<evidence type="ECO:0000313" key="2">
    <source>
        <dbReference type="EMBL" id="KKM83606.1"/>
    </source>
</evidence>
<sequence>MTYQERNAEGPPVGEPPFDLLTPKKVRETLDRGSLGWDITVARLCGDYLTLWERNKELEAVMAHDSGVEGARESYD</sequence>
<dbReference type="AlphaFoldDB" id="A0A0F9L848"/>
<name>A0A0F9L848_9ZZZZ</name>
<reference evidence="2" key="1">
    <citation type="journal article" date="2015" name="Nature">
        <title>Complex archaea that bridge the gap between prokaryotes and eukaryotes.</title>
        <authorList>
            <person name="Spang A."/>
            <person name="Saw J.H."/>
            <person name="Jorgensen S.L."/>
            <person name="Zaremba-Niedzwiedzka K."/>
            <person name="Martijn J."/>
            <person name="Lind A.E."/>
            <person name="van Eijk R."/>
            <person name="Schleper C."/>
            <person name="Guy L."/>
            <person name="Ettema T.J."/>
        </authorList>
    </citation>
    <scope>NUCLEOTIDE SEQUENCE</scope>
</reference>
<organism evidence="2">
    <name type="scientific">marine sediment metagenome</name>
    <dbReference type="NCBI Taxonomy" id="412755"/>
    <lineage>
        <taxon>unclassified sequences</taxon>
        <taxon>metagenomes</taxon>
        <taxon>ecological metagenomes</taxon>
    </lineage>
</organism>
<comment type="caution">
    <text evidence="2">The sequence shown here is derived from an EMBL/GenBank/DDBJ whole genome shotgun (WGS) entry which is preliminary data.</text>
</comment>
<dbReference type="EMBL" id="LAZR01007686">
    <property type="protein sequence ID" value="KKM83606.1"/>
    <property type="molecule type" value="Genomic_DNA"/>
</dbReference>
<protein>
    <submittedName>
        <fullName evidence="2">Uncharacterized protein</fullName>
    </submittedName>
</protein>
<accession>A0A0F9L848</accession>
<gene>
    <name evidence="2" type="ORF">LCGC14_1307560</name>
</gene>
<feature type="region of interest" description="Disordered" evidence="1">
    <location>
        <begin position="1"/>
        <end position="20"/>
    </location>
</feature>
<proteinExistence type="predicted"/>
<evidence type="ECO:0000256" key="1">
    <source>
        <dbReference type="SAM" id="MobiDB-lite"/>
    </source>
</evidence>